<reference evidence="7" key="1">
    <citation type="journal article" date="2021" name="G3 (Bethesda)">
        <title>Genomic diversity, chromosomal rearrangements, and interspecies hybridization in the ogataea polymorpha species complex.</title>
        <authorList>
            <person name="Hanson S.J."/>
            <person name="Cinneide E.O."/>
            <person name="Salzberg L.I."/>
            <person name="Wolfe K.H."/>
            <person name="McGowan J."/>
            <person name="Fitzpatrick D.A."/>
            <person name="Matlin K."/>
        </authorList>
    </citation>
    <scope>NUCLEOTIDE SEQUENCE</scope>
    <source>
        <strain evidence="7">83-405-1</strain>
    </source>
</reference>
<dbReference type="GO" id="GO:0009251">
    <property type="term" value="P:glucan catabolic process"/>
    <property type="evidence" value="ECO:0007669"/>
    <property type="project" value="TreeGrafter"/>
</dbReference>
<evidence type="ECO:0000256" key="2">
    <source>
        <dbReference type="ARBA" id="ARBA00005336"/>
    </source>
</evidence>
<dbReference type="PRINTS" id="PR00133">
    <property type="entry name" value="GLHYDRLASE3"/>
</dbReference>
<proteinExistence type="inferred from homology"/>
<dbReference type="PANTHER" id="PTHR42715">
    <property type="entry name" value="BETA-GLUCOSIDASE"/>
    <property type="match status" value="1"/>
</dbReference>
<dbReference type="PROSITE" id="PS51820">
    <property type="entry name" value="PA14"/>
    <property type="match status" value="1"/>
</dbReference>
<evidence type="ECO:0000259" key="6">
    <source>
        <dbReference type="PROSITE" id="PS51820"/>
    </source>
</evidence>
<dbReference type="SMART" id="SM01217">
    <property type="entry name" value="Fn3_like"/>
    <property type="match status" value="1"/>
</dbReference>
<dbReference type="InterPro" id="IPR017853">
    <property type="entry name" value="GH"/>
</dbReference>
<evidence type="ECO:0000313" key="7">
    <source>
        <dbReference type="EMBL" id="KAG7724309.1"/>
    </source>
</evidence>
<dbReference type="GO" id="GO:0008422">
    <property type="term" value="F:beta-glucosidase activity"/>
    <property type="evidence" value="ECO:0007669"/>
    <property type="project" value="UniProtKB-EC"/>
</dbReference>
<dbReference type="InterPro" id="IPR013783">
    <property type="entry name" value="Ig-like_fold"/>
</dbReference>
<evidence type="ECO:0000256" key="4">
    <source>
        <dbReference type="ARBA" id="ARBA00022801"/>
    </source>
</evidence>
<dbReference type="Gene3D" id="3.40.50.1700">
    <property type="entry name" value="Glycoside hydrolase family 3 C-terminal domain"/>
    <property type="match status" value="2"/>
</dbReference>
<dbReference type="InterPro" id="IPR036962">
    <property type="entry name" value="Glyco_hydro_3_N_sf"/>
</dbReference>
<keyword evidence="5" id="KW-0326">Glycosidase</keyword>
<gene>
    <name evidence="7" type="ORF">KL933_004813</name>
</gene>
<sequence length="810" mass="88898">MTFNEPFDVDEILVDLTLKEKMQLLSLKNYWETCDVPRLGVPSLRLSDGPNGVRGSKFFGAPPAACFPSGTALGATFNAELVDEAGRMMAMEGKSKGVHVILAPTCNIVRGPLGGRGFESFSEDPYLSGVLAAGIINGIQSQGLAASIKHFVCNDQEHERKGVDILVTQRALREVYLMPFQLALSLSSPKCVMSSYNKVNGEHVSGSRELLTTVLRNEWGWQGTVLSDWPDALIHAVVCREIDNGAVDQRVREVLNLVKHFVDTGAAFGDAKISNDVPETRRLLRRIATESIVLLKNDKNLLPLKKSETVAVIGPNARSPRMYGGGSAALTPYYTTTVYDSVRSKLGSEPPYALGCTIDRNLLVLGLFSSYAGRQGVRCRVYKRPAGASKRTLIEEFYSQSTKLPLYDYSHPDLDEKLFYMDIEGIFTAHQAGDYAFKESCLGTLLLYLDGELFIDDKTEQKQSSDVIASSSLGATKYIYLEKGQKVHFRIEFGSAPTFTLSSGGPNGGCGFLDVAVMRRQDESERILEAVEVATKVQKVIVCTGTSHEWESEGFDRTSMELPGVQDRLIKAVAEVNGNVIVVNLSGTPVAMPWIDQVPAVVQGWFNGMESGNAIADVLYGEANPSGKLSMTFPRRCEDNPSFLNFRSNNGQILYGEDVFVGYRYYEKTGIVPLFPFGHGLSYTSFELSDLHLELEDEWMYVTVTVHNTGAVAGQEVVQLYIAAPEDLSSVELPLKQLKGFAKVQVLPGRSATASIRSAVRHACSYFDVALNRWVIPKGTYTAMVGNSSAASGFLLKTFSFERTRSWTGL</sequence>
<dbReference type="InterPro" id="IPR050288">
    <property type="entry name" value="Cellulose_deg_GH3"/>
</dbReference>
<dbReference type="InterPro" id="IPR002772">
    <property type="entry name" value="Glyco_hydro_3_C"/>
</dbReference>
<dbReference type="Pfam" id="PF00933">
    <property type="entry name" value="Glyco_hydro_3"/>
    <property type="match status" value="1"/>
</dbReference>
<dbReference type="Gene3D" id="3.20.20.300">
    <property type="entry name" value="Glycoside hydrolase, family 3, N-terminal domain"/>
    <property type="match status" value="1"/>
</dbReference>
<evidence type="ECO:0000256" key="1">
    <source>
        <dbReference type="ARBA" id="ARBA00000448"/>
    </source>
</evidence>
<evidence type="ECO:0000256" key="5">
    <source>
        <dbReference type="ARBA" id="ARBA00023295"/>
    </source>
</evidence>
<comment type="caution">
    <text evidence="7">The sequence shown here is derived from an EMBL/GenBank/DDBJ whole genome shotgun (WGS) entry which is preliminary data.</text>
</comment>
<dbReference type="Pfam" id="PF07691">
    <property type="entry name" value="PA14"/>
    <property type="match status" value="1"/>
</dbReference>
<dbReference type="SUPFAM" id="SSF51445">
    <property type="entry name" value="(Trans)glycosidases"/>
    <property type="match status" value="1"/>
</dbReference>
<evidence type="ECO:0000256" key="3">
    <source>
        <dbReference type="ARBA" id="ARBA00012744"/>
    </source>
</evidence>
<dbReference type="Gene3D" id="2.60.40.10">
    <property type="entry name" value="Immunoglobulins"/>
    <property type="match status" value="1"/>
</dbReference>
<evidence type="ECO:0000313" key="8">
    <source>
        <dbReference type="Proteomes" id="UP000738402"/>
    </source>
</evidence>
<dbReference type="InterPro" id="IPR037524">
    <property type="entry name" value="PA14/GLEYA"/>
</dbReference>
<dbReference type="SUPFAM" id="SSF52279">
    <property type="entry name" value="Beta-D-glucan exohydrolase, C-terminal domain"/>
    <property type="match status" value="1"/>
</dbReference>
<dbReference type="EC" id="3.2.1.21" evidence="3"/>
<dbReference type="Pfam" id="PF01915">
    <property type="entry name" value="Glyco_hydro_3_C"/>
    <property type="match status" value="1"/>
</dbReference>
<dbReference type="SMART" id="SM00758">
    <property type="entry name" value="PA14"/>
    <property type="match status" value="1"/>
</dbReference>
<dbReference type="Proteomes" id="UP000738402">
    <property type="component" value="Unassembled WGS sequence"/>
</dbReference>
<protein>
    <recommendedName>
        <fullName evidence="3">beta-glucosidase</fullName>
        <ecNumber evidence="3">3.2.1.21</ecNumber>
    </recommendedName>
</protein>
<dbReference type="InterPro" id="IPR026891">
    <property type="entry name" value="Fn3-like"/>
</dbReference>
<dbReference type="EMBL" id="JAHLUH010000017">
    <property type="protein sequence ID" value="KAG7724309.1"/>
    <property type="molecule type" value="Genomic_DNA"/>
</dbReference>
<dbReference type="PANTHER" id="PTHR42715:SF3">
    <property type="entry name" value="BETA-GLUCOSIDASE B-RELATED"/>
    <property type="match status" value="1"/>
</dbReference>
<name>A0AAN6HYF9_9ASCO</name>
<dbReference type="InterPro" id="IPR001764">
    <property type="entry name" value="Glyco_hydro_3_N"/>
</dbReference>
<dbReference type="Pfam" id="PF14310">
    <property type="entry name" value="Fn3-like"/>
    <property type="match status" value="1"/>
</dbReference>
<accession>A0AAN6HYF9</accession>
<dbReference type="AlphaFoldDB" id="A0AAN6HYF9"/>
<dbReference type="InterPro" id="IPR011658">
    <property type="entry name" value="PA14_dom"/>
</dbReference>
<keyword evidence="4" id="KW-0378">Hydrolase</keyword>
<feature type="domain" description="PA14" evidence="6">
    <location>
        <begin position="372"/>
        <end position="531"/>
    </location>
</feature>
<organism evidence="7 8">
    <name type="scientific">Ogataea haglerorum</name>
    <dbReference type="NCBI Taxonomy" id="1937702"/>
    <lineage>
        <taxon>Eukaryota</taxon>
        <taxon>Fungi</taxon>
        <taxon>Dikarya</taxon>
        <taxon>Ascomycota</taxon>
        <taxon>Saccharomycotina</taxon>
        <taxon>Pichiomycetes</taxon>
        <taxon>Pichiales</taxon>
        <taxon>Pichiaceae</taxon>
        <taxon>Ogataea</taxon>
    </lineage>
</organism>
<comment type="catalytic activity">
    <reaction evidence="1">
        <text>Hydrolysis of terminal, non-reducing beta-D-glucosyl residues with release of beta-D-glucose.</text>
        <dbReference type="EC" id="3.2.1.21"/>
    </reaction>
</comment>
<comment type="similarity">
    <text evidence="2">Belongs to the glycosyl hydrolase 3 family.</text>
</comment>
<dbReference type="InterPro" id="IPR036881">
    <property type="entry name" value="Glyco_hydro_3_C_sf"/>
</dbReference>